<evidence type="ECO:0000313" key="2">
    <source>
        <dbReference type="Proteomes" id="UP000051048"/>
    </source>
</evidence>
<dbReference type="EMBL" id="AZFH01000009">
    <property type="protein sequence ID" value="KRL84431.1"/>
    <property type="molecule type" value="Genomic_DNA"/>
</dbReference>
<dbReference type="Proteomes" id="UP000051048">
    <property type="component" value="Unassembled WGS sequence"/>
</dbReference>
<protein>
    <submittedName>
        <fullName evidence="1">Uncharacterized protein</fullName>
    </submittedName>
</protein>
<dbReference type="RefSeq" id="WP_025021281.1">
    <property type="nucleotide sequence ID" value="NZ_AZFH01000009.1"/>
</dbReference>
<gene>
    <name evidence="1" type="ORF">FC36_GL000189</name>
</gene>
<name>A0A0R1TSW7_9LACO</name>
<comment type="caution">
    <text evidence="1">The sequence shown here is derived from an EMBL/GenBank/DDBJ whole genome shotgun (WGS) entry which is preliminary data.</text>
</comment>
<organism evidence="1 2">
    <name type="scientific">Ligilactobacillus equi DSM 15833 = JCM 10991</name>
    <dbReference type="NCBI Taxonomy" id="1423740"/>
    <lineage>
        <taxon>Bacteria</taxon>
        <taxon>Bacillati</taxon>
        <taxon>Bacillota</taxon>
        <taxon>Bacilli</taxon>
        <taxon>Lactobacillales</taxon>
        <taxon>Lactobacillaceae</taxon>
        <taxon>Ligilactobacillus</taxon>
    </lineage>
</organism>
<dbReference type="STRING" id="1423740.FC36_GL000189"/>
<proteinExistence type="predicted"/>
<accession>A0A0R1TSW7</accession>
<dbReference type="PATRIC" id="fig|1423740.3.peg.201"/>
<evidence type="ECO:0000313" key="1">
    <source>
        <dbReference type="EMBL" id="KRL84431.1"/>
    </source>
</evidence>
<sequence>MMSKTELLAVLDSVCTDKKTDIINNVGQDQRLGILISSKKDKEDLIRDLNHVLTTKEFFMILLSDVRNELVPVANLTTEKLESLINTFFNHKLYEEYDNSGYAYALKQLLQKTSTYREKR</sequence>
<reference evidence="1 2" key="1">
    <citation type="journal article" date="2015" name="Genome Announc.">
        <title>Expanding the biotechnology potential of lactobacilli through comparative genomics of 213 strains and associated genera.</title>
        <authorList>
            <person name="Sun Z."/>
            <person name="Harris H.M."/>
            <person name="McCann A."/>
            <person name="Guo C."/>
            <person name="Argimon S."/>
            <person name="Zhang W."/>
            <person name="Yang X."/>
            <person name="Jeffery I.B."/>
            <person name="Cooney J.C."/>
            <person name="Kagawa T.F."/>
            <person name="Liu W."/>
            <person name="Song Y."/>
            <person name="Salvetti E."/>
            <person name="Wrobel A."/>
            <person name="Rasinkangas P."/>
            <person name="Parkhill J."/>
            <person name="Rea M.C."/>
            <person name="O'Sullivan O."/>
            <person name="Ritari J."/>
            <person name="Douillard F.P."/>
            <person name="Paul Ross R."/>
            <person name="Yang R."/>
            <person name="Briner A.E."/>
            <person name="Felis G.E."/>
            <person name="de Vos W.M."/>
            <person name="Barrangou R."/>
            <person name="Klaenhammer T.R."/>
            <person name="Caufield P.W."/>
            <person name="Cui Y."/>
            <person name="Zhang H."/>
            <person name="O'Toole P.W."/>
        </authorList>
    </citation>
    <scope>NUCLEOTIDE SEQUENCE [LARGE SCALE GENOMIC DNA]</scope>
    <source>
        <strain evidence="1 2">DSM 15833</strain>
    </source>
</reference>
<dbReference type="AlphaFoldDB" id="A0A0R1TSW7"/>